<evidence type="ECO:0000256" key="1">
    <source>
        <dbReference type="SAM" id="SignalP"/>
    </source>
</evidence>
<dbReference type="Gene3D" id="2.60.120.200">
    <property type="match status" value="1"/>
</dbReference>
<dbReference type="InterPro" id="IPR051136">
    <property type="entry name" value="Intracellular_Lectin-GPT"/>
</dbReference>
<dbReference type="PANTHER" id="PTHR12223">
    <property type="entry name" value="VESICULAR MANNOSE-BINDING LECTIN"/>
    <property type="match status" value="1"/>
</dbReference>
<dbReference type="Proteomes" id="UP000552241">
    <property type="component" value="Unassembled WGS sequence"/>
</dbReference>
<dbReference type="GO" id="GO:0005975">
    <property type="term" value="P:carbohydrate metabolic process"/>
    <property type="evidence" value="ECO:0007669"/>
    <property type="project" value="UniProtKB-ARBA"/>
</dbReference>
<dbReference type="Pfam" id="PF17963">
    <property type="entry name" value="Big_9"/>
    <property type="match status" value="1"/>
</dbReference>
<dbReference type="EMBL" id="JACDZE010000004">
    <property type="protein sequence ID" value="MBA5630499.1"/>
    <property type="molecule type" value="Genomic_DNA"/>
</dbReference>
<keyword evidence="3" id="KW-1185">Reference proteome</keyword>
<evidence type="ECO:0000313" key="3">
    <source>
        <dbReference type="Proteomes" id="UP000552241"/>
    </source>
</evidence>
<proteinExistence type="predicted"/>
<name>A0A838ZUA1_9FLAO</name>
<reference evidence="2 3" key="1">
    <citation type="submission" date="2020-07" db="EMBL/GenBank/DDBJ databases">
        <title>Moheibacter lacus sp. nov., a member of the family Flavobacteriaceae isolated from freshwater lake sediment.</title>
        <authorList>
            <person name="Liu Y."/>
        </authorList>
    </citation>
    <scope>NUCLEOTIDE SEQUENCE [LARGE SCALE GENOMIC DNA]</scope>
    <source>
        <strain evidence="2 3">BDHS18</strain>
    </source>
</reference>
<dbReference type="RefSeq" id="WP_182044091.1">
    <property type="nucleotide sequence ID" value="NZ_JACDZE010000004.1"/>
</dbReference>
<dbReference type="InterPro" id="IPR056573">
    <property type="entry name" value="Lectin_L-type_dom"/>
</dbReference>
<dbReference type="InterPro" id="IPR013320">
    <property type="entry name" value="ConA-like_dom_sf"/>
</dbReference>
<dbReference type="PANTHER" id="PTHR12223:SF19">
    <property type="entry name" value="LEGUME LECTIN DOMAIN-CONTAINING PROTEIN"/>
    <property type="match status" value="1"/>
</dbReference>
<dbReference type="CDD" id="cd01951">
    <property type="entry name" value="lectin_L-type"/>
    <property type="match status" value="1"/>
</dbReference>
<protein>
    <submittedName>
        <fullName evidence="2">Uncharacterized protein</fullName>
    </submittedName>
</protein>
<accession>A0A838ZUA1</accession>
<keyword evidence="1" id="KW-0732">Signal</keyword>
<feature type="signal peptide" evidence="1">
    <location>
        <begin position="1"/>
        <end position="24"/>
    </location>
</feature>
<evidence type="ECO:0000313" key="2">
    <source>
        <dbReference type="EMBL" id="MBA5630499.1"/>
    </source>
</evidence>
<feature type="chain" id="PRO_5032521457" evidence="1">
    <location>
        <begin position="25"/>
        <end position="924"/>
    </location>
</feature>
<comment type="caution">
    <text evidence="2">The sequence shown here is derived from an EMBL/GenBank/DDBJ whole genome shotgun (WGS) entry which is preliminary data.</text>
</comment>
<dbReference type="AlphaFoldDB" id="A0A838ZUA1"/>
<sequence length="924" mass="98005">MKNQNKQIYRIIFFIFLFSCQTIAQSIPPTNVQGNKPLPCWDCAPADWYDFGGTPDMSNRNQAAASGTSGGGATWNSAPLPLPPNGHTDWITIRDIGTAGTEESVGTNITGLTIGREYEVVVYTLTSLAPSYSPNYIDFFDFQVGAFPRVNVTNINRDTDGEWGVNRLRFIADQTSHQFAFFPGSNAANNSSIESVNLSVSLNAVNTIPVAEDKTGTTTNLPIIINLMEGAQDFDPGQSVVVSSIDLDPTTPGIQASITTAEGVWTVNHTTGDVTFTPASGFIGIATLPYTVQDDYTLDGNPSPGTSSPKNISVTVNAAIIDLDTDNDGIPDCVEKGLDGAILNDLFALAGDAVSDIPGVPDNEVRLTDAIGNQSGSMWSLGKINFAEDFVIRFQANLGTLDATGADGIACVFHNDPAGTSAVGAVGVGIGAAGIINGLALEMDTWANGATSEDIPNDHGMIWDTDDSVVTSGEFTTFVSLTTAVDLGNLEDGNWKDVEISWNASTRTLSYMVNGTNAGSYTHPGSLDDFCEEYFSITPTETNKLVYYGYTASTGGSFNDQRVRFNNLCEDYPIFVDTDGDGIPNELDLDSDGDGCPDAIEGDGYITQGQLNPDGSITGSEDEDGIPVLANGGQGIGTAYDAGFNECDDICTQQVAGQDFGWTYPDGTPSPVTEIFNQPSTNYGFVLDIYTLDNSFNMEINGTNIANQEIEFQSSGTSGINVRFIDGDEYETDTEGDIWEMTGTEENPLIRVVISPSGTISLFGSKTSGGSLFPLELINGNSLNSITWNDGAPNTIIATQNVVGVTSISGEGYGLKIVACPCVKPGATGAPAGFSKVGILTKGDPSIANWPNDVPNGYLVLDAAQKGMVVTHMTTAQRDALTPVDGMVIYNTEEDCLQLYRGTAPGIDSDRTGWNCIERGCNEE</sequence>
<gene>
    <name evidence="2" type="ORF">HU137_12005</name>
</gene>
<dbReference type="SUPFAM" id="SSF49899">
    <property type="entry name" value="Concanavalin A-like lectins/glucanases"/>
    <property type="match status" value="1"/>
</dbReference>
<dbReference type="Pfam" id="PF18483">
    <property type="entry name" value="Lectin_L-type_dom"/>
    <property type="match status" value="1"/>
</dbReference>
<organism evidence="2 3">
    <name type="scientific">Moheibacter lacus</name>
    <dbReference type="NCBI Taxonomy" id="2745851"/>
    <lineage>
        <taxon>Bacteria</taxon>
        <taxon>Pseudomonadati</taxon>
        <taxon>Bacteroidota</taxon>
        <taxon>Flavobacteriia</taxon>
        <taxon>Flavobacteriales</taxon>
        <taxon>Weeksellaceae</taxon>
        <taxon>Moheibacter</taxon>
    </lineage>
</organism>
<dbReference type="GO" id="GO:0004553">
    <property type="term" value="F:hydrolase activity, hydrolyzing O-glycosyl compounds"/>
    <property type="evidence" value="ECO:0007669"/>
    <property type="project" value="UniProtKB-ARBA"/>
</dbReference>